<dbReference type="EMBL" id="PVMZ01000013">
    <property type="protein sequence ID" value="PRX18232.1"/>
    <property type="molecule type" value="Genomic_DNA"/>
</dbReference>
<keyword evidence="2" id="KW-0472">Membrane</keyword>
<keyword evidence="2" id="KW-0812">Transmembrane</keyword>
<evidence type="ECO:0000313" key="3">
    <source>
        <dbReference type="EMBL" id="PRX18232.1"/>
    </source>
</evidence>
<evidence type="ECO:0000313" key="4">
    <source>
        <dbReference type="Proteomes" id="UP000239415"/>
    </source>
</evidence>
<dbReference type="AlphaFoldDB" id="A0A2T0K5H3"/>
<feature type="transmembrane region" description="Helical" evidence="2">
    <location>
        <begin position="70"/>
        <end position="95"/>
    </location>
</feature>
<feature type="transmembrane region" description="Helical" evidence="2">
    <location>
        <begin position="41"/>
        <end position="58"/>
    </location>
</feature>
<feature type="transmembrane region" description="Helical" evidence="2">
    <location>
        <begin position="18"/>
        <end position="35"/>
    </location>
</feature>
<accession>A0A2T0K5H3</accession>
<dbReference type="Proteomes" id="UP000239415">
    <property type="component" value="Unassembled WGS sequence"/>
</dbReference>
<feature type="compositionally biased region" description="Low complexity" evidence="1">
    <location>
        <begin position="204"/>
        <end position="239"/>
    </location>
</feature>
<evidence type="ECO:0000256" key="1">
    <source>
        <dbReference type="SAM" id="MobiDB-lite"/>
    </source>
</evidence>
<organism evidence="3 4">
    <name type="scientific">Actinoplanes italicus</name>
    <dbReference type="NCBI Taxonomy" id="113567"/>
    <lineage>
        <taxon>Bacteria</taxon>
        <taxon>Bacillati</taxon>
        <taxon>Actinomycetota</taxon>
        <taxon>Actinomycetes</taxon>
        <taxon>Micromonosporales</taxon>
        <taxon>Micromonosporaceae</taxon>
        <taxon>Actinoplanes</taxon>
    </lineage>
</organism>
<sequence length="248" mass="26434">MARRGQNQGVKNDLGRRLAYTALFLTPGIFAAVASVRAWSVWLVALLVAVALLIYSLVRPSQARPAAGRSRWSAVVAVALPLAVAVFGVAGFFAARLVALDLWGEPETVRVDSVERAHRVRGDEQVSESCYRLTHPDGTPVTGRICRDTDEFATGATITVLADPAGWVAPETPDRVSGLRLALPRGLALGAFAVIVVAGLTTGGTTRRSAPPARRGRTPTGPAAPRRRTATPPRRTAAAPRRRPTPRR</sequence>
<comment type="caution">
    <text evidence="3">The sequence shown here is derived from an EMBL/GenBank/DDBJ whole genome shotgun (WGS) entry which is preliminary data.</text>
</comment>
<protein>
    <recommendedName>
        <fullName evidence="5">DUF3592 domain-containing protein</fullName>
    </recommendedName>
</protein>
<reference evidence="3 4" key="1">
    <citation type="submission" date="2018-03" db="EMBL/GenBank/DDBJ databases">
        <title>Genomic Encyclopedia of Archaeal and Bacterial Type Strains, Phase II (KMG-II): from individual species to whole genera.</title>
        <authorList>
            <person name="Goeker M."/>
        </authorList>
    </citation>
    <scope>NUCLEOTIDE SEQUENCE [LARGE SCALE GENOMIC DNA]</scope>
    <source>
        <strain evidence="3 4">DSM 43146</strain>
    </source>
</reference>
<gene>
    <name evidence="3" type="ORF">CLV67_11365</name>
</gene>
<name>A0A2T0K5H3_9ACTN</name>
<proteinExistence type="predicted"/>
<feature type="transmembrane region" description="Helical" evidence="2">
    <location>
        <begin position="186"/>
        <end position="205"/>
    </location>
</feature>
<evidence type="ECO:0000256" key="2">
    <source>
        <dbReference type="SAM" id="Phobius"/>
    </source>
</evidence>
<keyword evidence="4" id="KW-1185">Reference proteome</keyword>
<feature type="region of interest" description="Disordered" evidence="1">
    <location>
        <begin position="203"/>
        <end position="248"/>
    </location>
</feature>
<evidence type="ECO:0008006" key="5">
    <source>
        <dbReference type="Google" id="ProtNLM"/>
    </source>
</evidence>
<keyword evidence="2" id="KW-1133">Transmembrane helix</keyword>